<dbReference type="GO" id="GO:0046872">
    <property type="term" value="F:metal ion binding"/>
    <property type="evidence" value="ECO:0007669"/>
    <property type="project" value="UniProtKB-KW"/>
</dbReference>
<evidence type="ECO:0000256" key="1">
    <source>
        <dbReference type="ARBA" id="ARBA00001941"/>
    </source>
</evidence>
<evidence type="ECO:0000256" key="4">
    <source>
        <dbReference type="ARBA" id="ARBA00006247"/>
    </source>
</evidence>
<dbReference type="InterPro" id="IPR001261">
    <property type="entry name" value="ArgE/DapE_CS"/>
</dbReference>
<evidence type="ECO:0000256" key="8">
    <source>
        <dbReference type="ARBA" id="ARBA00022723"/>
    </source>
</evidence>
<dbReference type="GO" id="GO:0009014">
    <property type="term" value="F:succinyl-diaminopimelate desuccinylase activity"/>
    <property type="evidence" value="ECO:0007669"/>
    <property type="project" value="UniProtKB-EC"/>
</dbReference>
<evidence type="ECO:0000256" key="14">
    <source>
        <dbReference type="ARBA" id="ARBA00051301"/>
    </source>
</evidence>
<dbReference type="OrthoDB" id="9792335at2"/>
<dbReference type="EMBL" id="AYZL01000018">
    <property type="protein sequence ID" value="KRN04102.1"/>
    <property type="molecule type" value="Genomic_DNA"/>
</dbReference>
<evidence type="ECO:0000256" key="3">
    <source>
        <dbReference type="ARBA" id="ARBA00005130"/>
    </source>
</evidence>
<dbReference type="Pfam" id="PF01546">
    <property type="entry name" value="Peptidase_M20"/>
    <property type="match status" value="1"/>
</dbReference>
<name>A0A0R2DK85_9LACO</name>
<keyword evidence="11" id="KW-0220">Diaminopimelate biosynthesis</keyword>
<dbReference type="InterPro" id="IPR050072">
    <property type="entry name" value="Peptidase_M20A"/>
</dbReference>
<evidence type="ECO:0000313" key="16">
    <source>
        <dbReference type="EMBL" id="KRN04102.1"/>
    </source>
</evidence>
<dbReference type="PATRIC" id="fig|1423744.4.peg.488"/>
<keyword evidence="12" id="KW-0457">Lysine biosynthesis</keyword>
<reference evidence="16 17" key="1">
    <citation type="journal article" date="2015" name="Genome Announc.">
        <title>Expanding the biotechnology potential of lactobacilli through comparative genomics of 213 strains and associated genera.</title>
        <authorList>
            <person name="Sun Z."/>
            <person name="Harris H.M."/>
            <person name="McCann A."/>
            <person name="Guo C."/>
            <person name="Argimon S."/>
            <person name="Zhang W."/>
            <person name="Yang X."/>
            <person name="Jeffery I.B."/>
            <person name="Cooney J.C."/>
            <person name="Kagawa T.F."/>
            <person name="Liu W."/>
            <person name="Song Y."/>
            <person name="Salvetti E."/>
            <person name="Wrobel A."/>
            <person name="Rasinkangas P."/>
            <person name="Parkhill J."/>
            <person name="Rea M.C."/>
            <person name="O'Sullivan O."/>
            <person name="Ritari J."/>
            <person name="Douillard F.P."/>
            <person name="Paul Ross R."/>
            <person name="Yang R."/>
            <person name="Briner A.E."/>
            <person name="Felis G.E."/>
            <person name="de Vos W.M."/>
            <person name="Barrangou R."/>
            <person name="Klaenhammer T.R."/>
            <person name="Caufield P.W."/>
            <person name="Cui Y."/>
            <person name="Zhang H."/>
            <person name="O'Toole P.W."/>
        </authorList>
    </citation>
    <scope>NUCLEOTIDE SEQUENCE [LARGE SCALE GENOMIC DNA]</scope>
    <source>
        <strain evidence="16 17">DSM 23037</strain>
    </source>
</reference>
<dbReference type="GO" id="GO:0019877">
    <property type="term" value="P:diaminopimelate biosynthetic process"/>
    <property type="evidence" value="ECO:0007669"/>
    <property type="project" value="UniProtKB-KW"/>
</dbReference>
<dbReference type="InterPro" id="IPR011650">
    <property type="entry name" value="Peptidase_M20_dimer"/>
</dbReference>
<dbReference type="GO" id="GO:0009089">
    <property type="term" value="P:lysine biosynthetic process via diaminopimelate"/>
    <property type="evidence" value="ECO:0007669"/>
    <property type="project" value="UniProtKB-UniPathway"/>
</dbReference>
<evidence type="ECO:0000256" key="11">
    <source>
        <dbReference type="ARBA" id="ARBA00022915"/>
    </source>
</evidence>
<dbReference type="PANTHER" id="PTHR43808:SF8">
    <property type="entry name" value="PEPTIDASE M20 DIMERISATION DOMAIN-CONTAINING PROTEIN"/>
    <property type="match status" value="1"/>
</dbReference>
<dbReference type="SUPFAM" id="SSF55031">
    <property type="entry name" value="Bacterial exopeptidase dimerisation domain"/>
    <property type="match status" value="1"/>
</dbReference>
<keyword evidence="8" id="KW-0479">Metal-binding</keyword>
<dbReference type="PROSITE" id="PS00758">
    <property type="entry name" value="ARGE_DAPE_CPG2_1"/>
    <property type="match status" value="1"/>
</dbReference>
<evidence type="ECO:0000256" key="10">
    <source>
        <dbReference type="ARBA" id="ARBA00022833"/>
    </source>
</evidence>
<keyword evidence="17" id="KW-1185">Reference proteome</keyword>
<sequence>MKKEEKIKVLSDLIEINTVDQNEKKIAMYIAKLFKKYGIKSVINELAPNRATLVAEIGIKKSKKILGISGHADTVAVGDINNWTYDPFKPTIIGDKLYGRGSSDMKSGLAAQVICFIELVEENKLPTGTLRFLMTNNEENGAAGAQTLTAHGYSKDLDALVISEPTGGNVVYAHCGSLNYRIKSYGKTWHSSAPQNGINAITNLIAFVERESLMFSQFKSDPILGDLAHSITKFEGGHQINSIPEYAELSGNIRPTSTAPNQAIIDILTHTVKELNQQNSGHLELEIIHDFYPVVTDPSNQLITQLTSLSTANFSKKAELQVIHGATDASDFVKANPKLPVAIFGPDAWENAHQVDEFTTISSYLNTIKVLKQLTHEFFQ</sequence>
<dbReference type="NCBIfam" id="TIGR01910">
    <property type="entry name" value="DapE-ArgE"/>
    <property type="match status" value="1"/>
</dbReference>
<dbReference type="InterPro" id="IPR002933">
    <property type="entry name" value="Peptidase_M20"/>
</dbReference>
<evidence type="ECO:0000256" key="13">
    <source>
        <dbReference type="ARBA" id="ARBA00023285"/>
    </source>
</evidence>
<dbReference type="Proteomes" id="UP000051378">
    <property type="component" value="Unassembled WGS sequence"/>
</dbReference>
<comment type="cofactor">
    <cofactor evidence="2">
        <name>Zn(2+)</name>
        <dbReference type="ChEBI" id="CHEBI:29105"/>
    </cofactor>
</comment>
<keyword evidence="9" id="KW-0378">Hydrolase</keyword>
<evidence type="ECO:0000256" key="2">
    <source>
        <dbReference type="ARBA" id="ARBA00001947"/>
    </source>
</evidence>
<feature type="domain" description="Peptidase M20 dimerisation" evidence="15">
    <location>
        <begin position="172"/>
        <end position="276"/>
    </location>
</feature>
<keyword evidence="10" id="KW-0862">Zinc</keyword>
<dbReference type="CDD" id="cd08659">
    <property type="entry name" value="M20_ArgE_DapE-like"/>
    <property type="match status" value="1"/>
</dbReference>
<comment type="catalytic activity">
    <reaction evidence="14">
        <text>N-succinyl-(2S,6S)-2,6-diaminopimelate + H2O = (2S,6S)-2,6-diaminopimelate + succinate</text>
        <dbReference type="Rhea" id="RHEA:22608"/>
        <dbReference type="ChEBI" id="CHEBI:15377"/>
        <dbReference type="ChEBI" id="CHEBI:30031"/>
        <dbReference type="ChEBI" id="CHEBI:57609"/>
        <dbReference type="ChEBI" id="CHEBI:58087"/>
        <dbReference type="EC" id="3.5.1.18"/>
    </reaction>
</comment>
<evidence type="ECO:0000259" key="15">
    <source>
        <dbReference type="Pfam" id="PF07687"/>
    </source>
</evidence>
<accession>A0A0R2DK85</accession>
<dbReference type="Gene3D" id="3.30.70.360">
    <property type="match status" value="1"/>
</dbReference>
<dbReference type="AlphaFoldDB" id="A0A0R2DK85"/>
<comment type="pathway">
    <text evidence="3">Amino-acid biosynthesis; L-lysine biosynthesis via DAP pathway; LL-2,6-diaminopimelate from (S)-tetrahydrodipicolinate (succinylase route): step 3/3.</text>
</comment>
<dbReference type="NCBIfam" id="NF006365">
    <property type="entry name" value="PRK08588.1"/>
    <property type="match status" value="1"/>
</dbReference>
<comment type="cofactor">
    <cofactor evidence="1">
        <name>Co(2+)</name>
        <dbReference type="ChEBI" id="CHEBI:48828"/>
    </cofactor>
</comment>
<dbReference type="InterPro" id="IPR036264">
    <property type="entry name" value="Bact_exopeptidase_dim_dom"/>
</dbReference>
<proteinExistence type="inferred from homology"/>
<organism evidence="16 17">
    <name type="scientific">Holzapfeliella floricola DSM 23037 = JCM 16512</name>
    <dbReference type="NCBI Taxonomy" id="1423744"/>
    <lineage>
        <taxon>Bacteria</taxon>
        <taxon>Bacillati</taxon>
        <taxon>Bacillota</taxon>
        <taxon>Bacilli</taxon>
        <taxon>Lactobacillales</taxon>
        <taxon>Lactobacillaceae</taxon>
        <taxon>Holzapfeliella</taxon>
    </lineage>
</organism>
<dbReference type="STRING" id="1423744.FC86_GL000474"/>
<dbReference type="UniPathway" id="UPA00034">
    <property type="reaction ID" value="UER00021"/>
</dbReference>
<evidence type="ECO:0000256" key="12">
    <source>
        <dbReference type="ARBA" id="ARBA00023154"/>
    </source>
</evidence>
<dbReference type="PANTHER" id="PTHR43808">
    <property type="entry name" value="ACETYLORNITHINE DEACETYLASE"/>
    <property type="match status" value="1"/>
</dbReference>
<dbReference type="EC" id="3.5.1.18" evidence="5"/>
<comment type="caution">
    <text evidence="16">The sequence shown here is derived from an EMBL/GenBank/DDBJ whole genome shotgun (WGS) entry which is preliminary data.</text>
</comment>
<evidence type="ECO:0000256" key="5">
    <source>
        <dbReference type="ARBA" id="ARBA00011921"/>
    </source>
</evidence>
<dbReference type="Gene3D" id="3.40.630.10">
    <property type="entry name" value="Zn peptidases"/>
    <property type="match status" value="2"/>
</dbReference>
<keyword evidence="13" id="KW-0170">Cobalt</keyword>
<dbReference type="InterPro" id="IPR010182">
    <property type="entry name" value="ArgE/DapE"/>
</dbReference>
<dbReference type="Pfam" id="PF07687">
    <property type="entry name" value="M20_dimer"/>
    <property type="match status" value="1"/>
</dbReference>
<evidence type="ECO:0000256" key="9">
    <source>
        <dbReference type="ARBA" id="ARBA00022801"/>
    </source>
</evidence>
<keyword evidence="7" id="KW-0028">Amino-acid biosynthesis</keyword>
<comment type="similarity">
    <text evidence="4">Belongs to the peptidase M20A family.</text>
</comment>
<evidence type="ECO:0000256" key="6">
    <source>
        <dbReference type="ARBA" id="ARBA00016853"/>
    </source>
</evidence>
<evidence type="ECO:0000256" key="7">
    <source>
        <dbReference type="ARBA" id="ARBA00022605"/>
    </source>
</evidence>
<dbReference type="SUPFAM" id="SSF53187">
    <property type="entry name" value="Zn-dependent exopeptidases"/>
    <property type="match status" value="1"/>
</dbReference>
<dbReference type="PROSITE" id="PS00759">
    <property type="entry name" value="ARGE_DAPE_CPG2_2"/>
    <property type="match status" value="1"/>
</dbReference>
<evidence type="ECO:0000313" key="17">
    <source>
        <dbReference type="Proteomes" id="UP000051378"/>
    </source>
</evidence>
<dbReference type="RefSeq" id="WP_056974709.1">
    <property type="nucleotide sequence ID" value="NZ_AYZL01000018.1"/>
</dbReference>
<protein>
    <recommendedName>
        <fullName evidence="6">Probable succinyl-diaminopimelate desuccinylase</fullName>
        <ecNumber evidence="5">3.5.1.18</ecNumber>
    </recommendedName>
</protein>
<gene>
    <name evidence="16" type="ORF">FC86_GL000474</name>
</gene>